<name>A0A267FC43_9PLAT</name>
<reference evidence="3 4" key="1">
    <citation type="submission" date="2017-06" db="EMBL/GenBank/DDBJ databases">
        <title>A platform for efficient transgenesis in Macrostomum lignano, a flatworm model organism for stem cell research.</title>
        <authorList>
            <person name="Berezikov E."/>
        </authorList>
    </citation>
    <scope>NUCLEOTIDE SEQUENCE [LARGE SCALE GENOMIC DNA]</scope>
    <source>
        <strain evidence="3">DV1</strain>
        <tissue evidence="3">Whole organism</tissue>
    </source>
</reference>
<dbReference type="GO" id="GO:0035869">
    <property type="term" value="C:ciliary transition zone"/>
    <property type="evidence" value="ECO:0007669"/>
    <property type="project" value="TreeGrafter"/>
</dbReference>
<feature type="domain" description="RPGRIP1 C-terminal" evidence="2">
    <location>
        <begin position="846"/>
        <end position="1007"/>
    </location>
</feature>
<dbReference type="InterPro" id="IPR031139">
    <property type="entry name" value="RPGRIP1_fam"/>
</dbReference>
<evidence type="ECO:0000259" key="2">
    <source>
        <dbReference type="Pfam" id="PF18111"/>
    </source>
</evidence>
<dbReference type="InterPro" id="IPR041091">
    <property type="entry name" value="RPGRIP1_C"/>
</dbReference>
<dbReference type="AlphaFoldDB" id="A0A267FC43"/>
<feature type="compositionally biased region" description="Polar residues" evidence="1">
    <location>
        <begin position="353"/>
        <end position="373"/>
    </location>
</feature>
<evidence type="ECO:0000256" key="1">
    <source>
        <dbReference type="SAM" id="MobiDB-lite"/>
    </source>
</evidence>
<gene>
    <name evidence="3" type="ORF">BOX15_Mlig033584g1</name>
</gene>
<feature type="compositionally biased region" description="Low complexity" evidence="1">
    <location>
        <begin position="279"/>
        <end position="289"/>
    </location>
</feature>
<feature type="region of interest" description="Disordered" evidence="1">
    <location>
        <begin position="621"/>
        <end position="761"/>
    </location>
</feature>
<dbReference type="STRING" id="282301.A0A267FC43"/>
<keyword evidence="4" id="KW-1185">Reference proteome</keyword>
<comment type="caution">
    <text evidence="3">The sequence shown here is derived from an EMBL/GenBank/DDBJ whole genome shotgun (WGS) entry which is preliminary data.</text>
</comment>
<feature type="region of interest" description="Disordered" evidence="1">
    <location>
        <begin position="347"/>
        <end position="382"/>
    </location>
</feature>
<feature type="compositionally biased region" description="Low complexity" evidence="1">
    <location>
        <begin position="140"/>
        <end position="154"/>
    </location>
</feature>
<evidence type="ECO:0000313" key="3">
    <source>
        <dbReference type="EMBL" id="PAA71351.1"/>
    </source>
</evidence>
<dbReference type="Pfam" id="PF18111">
    <property type="entry name" value="RPGR1_C"/>
    <property type="match status" value="1"/>
</dbReference>
<feature type="region of interest" description="Disordered" evidence="1">
    <location>
        <begin position="119"/>
        <end position="170"/>
    </location>
</feature>
<feature type="region of interest" description="Disordered" evidence="1">
    <location>
        <begin position="779"/>
        <end position="816"/>
    </location>
</feature>
<dbReference type="PANTHER" id="PTHR14240">
    <property type="entry name" value="RETINITIS PIGMENTOSA GTPASE REGULATOR-INTERACTING PROTEIN"/>
    <property type="match status" value="1"/>
</dbReference>
<sequence>MDSDHVPIKRTRTRSSEQSGLLDRSLVLKWPKEELQDRLLTLYHEHSQLKEKMREQEDALKNSKLVQTKTQEKLRQLQSRMGASQAEIRATDQVVKLEMRLVELEKQNAQLQGRMALKNAQAGSAAGGGSPKRRGGYRGGSSSSRLQNRGLSSSFGGGVGSGGGNSEEVQRLRQEVESLKEQLNLKDVELKSAAKDANSERETARIQAGGSQLMSMQEDLERVRMQRQLREKTAMVDQLQLRCDTLEERIRDLQSANSALMQSSEQSRLSARLRDEEAAASAGSEAVSQATQKRLLQMELALEDARAEAQILRESNEKLIASAFDTQKERQWRIREMALMTQIRQLEAGKDSAASTIRENSSPGHKTDQNNAGTGPGSDSDLEMELNTLRVRYYDLQLKNEAMAERLAALDYRKRGISDNDFHAALSLVRRQQESAELQPSDLIFLKRSTPLLNDSAGTGADSQAQRRILELEVAHADAVAELDKARELLKAQQLLSADTKAGASLTEFRLQEVRDEYETRIGELNRLLEIRSARVRQLEEQLASRAYSSVGAKVAPTQLKMALEEAEAEAEAEAPVMPRKQRQAMEAPPPKAPSPQPAKASPAGSVVEEACVEQIQGVAESAYREKRSASQERPSSAQVVSSMATRLDAPPDRPLADFEVSQSSDNESVHSVVPEPIKVKPRESGIPLYTKDSIKLVVDTKLSDLGAGGARNGESSLPPPPPYEDPCYGKPQQRGRDDQPQPEPRKKKLQPDDEAVVKPPVEQQMTKLTAATVAAASTAVASTTAEVDKEETDVEDRRTEDGDGGEEVASESDADSAVVVVVDKPSTKLRLQTAPAAPAIVSRCYVQVLELYLDPNSDALANDDLDETACFVAFSLPGYDCEDTETPLSIKTPRPGASRDAEFTLRYNFKRPYDYNFDKNYDKRRQLASVMLLGDQPALEFSVVCEALDGSDFFFDLAKAQLPLDKFNDSRRPAEETLNVVSNGQIIGTLKVATDLPNLLRAVNKELPPSVKRRG</sequence>
<dbReference type="EMBL" id="NIVC01001170">
    <property type="protein sequence ID" value="PAA71351.1"/>
    <property type="molecule type" value="Genomic_DNA"/>
</dbReference>
<protein>
    <recommendedName>
        <fullName evidence="2">RPGRIP1 C-terminal domain-containing protein</fullName>
    </recommendedName>
</protein>
<organism evidence="3 4">
    <name type="scientific">Macrostomum lignano</name>
    <dbReference type="NCBI Taxonomy" id="282301"/>
    <lineage>
        <taxon>Eukaryota</taxon>
        <taxon>Metazoa</taxon>
        <taxon>Spiralia</taxon>
        <taxon>Lophotrochozoa</taxon>
        <taxon>Platyhelminthes</taxon>
        <taxon>Rhabditophora</taxon>
        <taxon>Macrostomorpha</taxon>
        <taxon>Macrostomida</taxon>
        <taxon>Macrostomidae</taxon>
        <taxon>Macrostomum</taxon>
    </lineage>
</organism>
<feature type="compositionally biased region" description="Acidic residues" evidence="1">
    <location>
        <begin position="803"/>
        <end position="815"/>
    </location>
</feature>
<feature type="compositionally biased region" description="Pro residues" evidence="1">
    <location>
        <begin position="588"/>
        <end position="597"/>
    </location>
</feature>
<feature type="region of interest" description="Disordered" evidence="1">
    <location>
        <begin position="257"/>
        <end position="289"/>
    </location>
</feature>
<dbReference type="OrthoDB" id="6287012at2759"/>
<dbReference type="GO" id="GO:1905515">
    <property type="term" value="P:non-motile cilium assembly"/>
    <property type="evidence" value="ECO:0007669"/>
    <property type="project" value="TreeGrafter"/>
</dbReference>
<feature type="compositionally biased region" description="Gly residues" evidence="1">
    <location>
        <begin position="155"/>
        <end position="165"/>
    </location>
</feature>
<dbReference type="InterPro" id="IPR035892">
    <property type="entry name" value="C2_domain_sf"/>
</dbReference>
<feature type="compositionally biased region" description="Polar residues" evidence="1">
    <location>
        <begin position="257"/>
        <end position="269"/>
    </location>
</feature>
<proteinExistence type="predicted"/>
<feature type="compositionally biased region" description="Polar residues" evidence="1">
    <location>
        <begin position="632"/>
        <end position="645"/>
    </location>
</feature>
<evidence type="ECO:0000313" key="4">
    <source>
        <dbReference type="Proteomes" id="UP000215902"/>
    </source>
</evidence>
<dbReference type="Proteomes" id="UP000215902">
    <property type="component" value="Unassembled WGS sequence"/>
</dbReference>
<dbReference type="Gene3D" id="2.60.40.150">
    <property type="entry name" value="C2 domain"/>
    <property type="match status" value="1"/>
</dbReference>
<feature type="region of interest" description="Disordered" evidence="1">
    <location>
        <begin position="571"/>
        <end position="608"/>
    </location>
</feature>
<accession>A0A267FC43</accession>